<sequence>MRPQSPLPAPTPTPEETALVQRLLARDERALGILHARYADSLLAVIRRLVRDEGLAEDLLQEGMCKVWAGLASYDPLRGRLFTWMARVCSNHAIDSLRSQYNRFQKRTSPLETSAAQHAADPSAFNPEHLGVRTLLDDLKPQQREVMDLVFFGGWTYAQAAEQLGIPVNTAKTRARAALLVLARRAR</sequence>
<feature type="domain" description="RNA polymerase sigma factor 70 region 4 type 2" evidence="6">
    <location>
        <begin position="132"/>
        <end position="179"/>
    </location>
</feature>
<evidence type="ECO:0000259" key="5">
    <source>
        <dbReference type="Pfam" id="PF04542"/>
    </source>
</evidence>
<dbReference type="SUPFAM" id="SSF88659">
    <property type="entry name" value="Sigma3 and sigma4 domains of RNA polymerase sigma factors"/>
    <property type="match status" value="1"/>
</dbReference>
<gene>
    <name evidence="7" type="ORF">SAMN04515668_2599</name>
</gene>
<dbReference type="SUPFAM" id="SSF88946">
    <property type="entry name" value="Sigma2 domain of RNA polymerase sigma factors"/>
    <property type="match status" value="1"/>
</dbReference>
<reference evidence="8" key="1">
    <citation type="submission" date="2016-10" db="EMBL/GenBank/DDBJ databases">
        <authorList>
            <person name="Varghese N."/>
            <person name="Submissions S."/>
        </authorList>
    </citation>
    <scope>NUCLEOTIDE SEQUENCE [LARGE SCALE GENOMIC DNA]</scope>
    <source>
        <strain evidence="8">OR362-8,ATCC BAA-1266,JCM 13504</strain>
    </source>
</reference>
<evidence type="ECO:0000313" key="7">
    <source>
        <dbReference type="EMBL" id="SFQ50156.1"/>
    </source>
</evidence>
<comment type="similarity">
    <text evidence="1">Belongs to the sigma-70 factor family. ECF subfamily.</text>
</comment>
<dbReference type="InterPro" id="IPR039425">
    <property type="entry name" value="RNA_pol_sigma-70-like"/>
</dbReference>
<evidence type="ECO:0000256" key="2">
    <source>
        <dbReference type="ARBA" id="ARBA00023015"/>
    </source>
</evidence>
<dbReference type="GO" id="GO:0003677">
    <property type="term" value="F:DNA binding"/>
    <property type="evidence" value="ECO:0007669"/>
    <property type="project" value="InterPro"/>
</dbReference>
<dbReference type="CDD" id="cd06171">
    <property type="entry name" value="Sigma70_r4"/>
    <property type="match status" value="1"/>
</dbReference>
<dbReference type="GO" id="GO:0016987">
    <property type="term" value="F:sigma factor activity"/>
    <property type="evidence" value="ECO:0007669"/>
    <property type="project" value="UniProtKB-KW"/>
</dbReference>
<evidence type="ECO:0000256" key="3">
    <source>
        <dbReference type="ARBA" id="ARBA00023082"/>
    </source>
</evidence>
<proteinExistence type="inferred from homology"/>
<evidence type="ECO:0000259" key="6">
    <source>
        <dbReference type="Pfam" id="PF08281"/>
    </source>
</evidence>
<dbReference type="Proteomes" id="UP000199029">
    <property type="component" value="Unassembled WGS sequence"/>
</dbReference>
<dbReference type="GO" id="GO:0006352">
    <property type="term" value="P:DNA-templated transcription initiation"/>
    <property type="evidence" value="ECO:0007669"/>
    <property type="project" value="InterPro"/>
</dbReference>
<keyword evidence="8" id="KW-1185">Reference proteome</keyword>
<dbReference type="InterPro" id="IPR014284">
    <property type="entry name" value="RNA_pol_sigma-70_dom"/>
</dbReference>
<accession>A0A1I5Z110</accession>
<keyword evidence="2" id="KW-0805">Transcription regulation</keyword>
<evidence type="ECO:0000313" key="8">
    <source>
        <dbReference type="Proteomes" id="UP000199029"/>
    </source>
</evidence>
<dbReference type="OrthoDB" id="9784272at2"/>
<name>A0A1I5Z110_HYMAR</name>
<dbReference type="STRING" id="1227077.SAMN04515668_2599"/>
<evidence type="ECO:0000256" key="4">
    <source>
        <dbReference type="ARBA" id="ARBA00023163"/>
    </source>
</evidence>
<dbReference type="Gene3D" id="1.10.10.10">
    <property type="entry name" value="Winged helix-like DNA-binding domain superfamily/Winged helix DNA-binding domain"/>
    <property type="match status" value="1"/>
</dbReference>
<dbReference type="PANTHER" id="PTHR43133">
    <property type="entry name" value="RNA POLYMERASE ECF-TYPE SIGMA FACTO"/>
    <property type="match status" value="1"/>
</dbReference>
<protein>
    <submittedName>
        <fullName evidence="7">RNA polymerase sigma-70 factor, ECF subfamily</fullName>
    </submittedName>
</protein>
<organism evidence="7 8">
    <name type="scientific">Hymenobacter arizonensis</name>
    <name type="common">Siccationidurans arizonensis</name>
    <dbReference type="NCBI Taxonomy" id="1227077"/>
    <lineage>
        <taxon>Bacteria</taxon>
        <taxon>Pseudomonadati</taxon>
        <taxon>Bacteroidota</taxon>
        <taxon>Cytophagia</taxon>
        <taxon>Cytophagales</taxon>
        <taxon>Hymenobacteraceae</taxon>
        <taxon>Hymenobacter</taxon>
    </lineage>
</organism>
<keyword evidence="4" id="KW-0804">Transcription</keyword>
<dbReference type="InterPro" id="IPR013325">
    <property type="entry name" value="RNA_pol_sigma_r2"/>
</dbReference>
<dbReference type="RefSeq" id="WP_092673700.1">
    <property type="nucleotide sequence ID" value="NZ_FOXS01000003.1"/>
</dbReference>
<dbReference type="Gene3D" id="1.10.1740.10">
    <property type="match status" value="1"/>
</dbReference>
<dbReference type="Pfam" id="PF08281">
    <property type="entry name" value="Sigma70_r4_2"/>
    <property type="match status" value="1"/>
</dbReference>
<keyword evidence="3" id="KW-0731">Sigma factor</keyword>
<dbReference type="NCBIfam" id="TIGR02937">
    <property type="entry name" value="sigma70-ECF"/>
    <property type="match status" value="1"/>
</dbReference>
<dbReference type="InterPro" id="IPR036388">
    <property type="entry name" value="WH-like_DNA-bd_sf"/>
</dbReference>
<evidence type="ECO:0000256" key="1">
    <source>
        <dbReference type="ARBA" id="ARBA00010641"/>
    </source>
</evidence>
<dbReference type="InterPro" id="IPR007627">
    <property type="entry name" value="RNA_pol_sigma70_r2"/>
</dbReference>
<dbReference type="Pfam" id="PF04542">
    <property type="entry name" value="Sigma70_r2"/>
    <property type="match status" value="1"/>
</dbReference>
<dbReference type="InterPro" id="IPR013249">
    <property type="entry name" value="RNA_pol_sigma70_r4_t2"/>
</dbReference>
<dbReference type="EMBL" id="FOXS01000003">
    <property type="protein sequence ID" value="SFQ50156.1"/>
    <property type="molecule type" value="Genomic_DNA"/>
</dbReference>
<feature type="domain" description="RNA polymerase sigma-70 region 2" evidence="5">
    <location>
        <begin position="35"/>
        <end position="100"/>
    </location>
</feature>
<dbReference type="AlphaFoldDB" id="A0A1I5Z110"/>
<dbReference type="InterPro" id="IPR013324">
    <property type="entry name" value="RNA_pol_sigma_r3/r4-like"/>
</dbReference>
<dbReference type="PANTHER" id="PTHR43133:SF62">
    <property type="entry name" value="RNA POLYMERASE SIGMA FACTOR SIGZ"/>
    <property type="match status" value="1"/>
</dbReference>